<proteinExistence type="predicted"/>
<evidence type="ECO:0000313" key="2">
    <source>
        <dbReference type="Proteomes" id="UP001465976"/>
    </source>
</evidence>
<dbReference type="Proteomes" id="UP001465976">
    <property type="component" value="Unassembled WGS sequence"/>
</dbReference>
<evidence type="ECO:0000313" key="1">
    <source>
        <dbReference type="EMBL" id="KAL0574139.1"/>
    </source>
</evidence>
<organism evidence="1 2">
    <name type="scientific">Marasmius crinis-equi</name>
    <dbReference type="NCBI Taxonomy" id="585013"/>
    <lineage>
        <taxon>Eukaryota</taxon>
        <taxon>Fungi</taxon>
        <taxon>Dikarya</taxon>
        <taxon>Basidiomycota</taxon>
        <taxon>Agaricomycotina</taxon>
        <taxon>Agaricomycetes</taxon>
        <taxon>Agaricomycetidae</taxon>
        <taxon>Agaricales</taxon>
        <taxon>Marasmiineae</taxon>
        <taxon>Marasmiaceae</taxon>
        <taxon>Marasmius</taxon>
    </lineage>
</organism>
<sequence>MTALLKNMNWVQRNRPRTPNNLCENCHAKPKFVENGYQHPYCGRSCARSGVGEKPMACILDGCQNTGKRDFSYYCSKEHAKEAVRKDKVPACQGCKVYPQYQSVFCNECLHDTDTHPALPLKELNPNDTAFKQVRDEFRSAWKSKGDTAPTVEKIYEIPVARQTKARQKKFSKTISNPGETRTYFSSIYGKGIYSYRSPSCSDQFTYTVTTSPYRISVACTVIADRKHEIPERTPTFVADADGIIPVYVIMFFK</sequence>
<reference evidence="1 2" key="1">
    <citation type="submission" date="2024-02" db="EMBL/GenBank/DDBJ databases">
        <title>A draft genome for the cacao thread blight pathogen Marasmius crinis-equi.</title>
        <authorList>
            <person name="Cohen S.P."/>
            <person name="Baruah I.K."/>
            <person name="Amoako-Attah I."/>
            <person name="Bukari Y."/>
            <person name="Meinhardt L.W."/>
            <person name="Bailey B.A."/>
        </authorList>
    </citation>
    <scope>NUCLEOTIDE SEQUENCE [LARGE SCALE GENOMIC DNA]</scope>
    <source>
        <strain evidence="1 2">GH-76</strain>
    </source>
</reference>
<accession>A0ABR3FG30</accession>
<gene>
    <name evidence="1" type="ORF">V5O48_007802</name>
</gene>
<comment type="caution">
    <text evidence="1">The sequence shown here is derived from an EMBL/GenBank/DDBJ whole genome shotgun (WGS) entry which is preliminary data.</text>
</comment>
<name>A0ABR3FG30_9AGAR</name>
<dbReference type="EMBL" id="JBAHYK010000426">
    <property type="protein sequence ID" value="KAL0574139.1"/>
    <property type="molecule type" value="Genomic_DNA"/>
</dbReference>
<protein>
    <submittedName>
        <fullName evidence="1">Uncharacterized protein</fullName>
    </submittedName>
</protein>
<dbReference type="SUPFAM" id="SSF56399">
    <property type="entry name" value="ADP-ribosylation"/>
    <property type="match status" value="1"/>
</dbReference>
<keyword evidence="2" id="KW-1185">Reference proteome</keyword>